<feature type="compositionally biased region" description="Acidic residues" evidence="1">
    <location>
        <begin position="53"/>
        <end position="62"/>
    </location>
</feature>
<proteinExistence type="predicted"/>
<dbReference type="EMBL" id="REFZ01000007">
    <property type="protein sequence ID" value="RQH00052.1"/>
    <property type="molecule type" value="Genomic_DNA"/>
</dbReference>
<evidence type="ECO:0000313" key="2">
    <source>
        <dbReference type="EMBL" id="RQH00052.1"/>
    </source>
</evidence>
<evidence type="ECO:0000256" key="1">
    <source>
        <dbReference type="SAM" id="MobiDB-lite"/>
    </source>
</evidence>
<evidence type="ECO:0000313" key="3">
    <source>
        <dbReference type="Proteomes" id="UP000281431"/>
    </source>
</evidence>
<organism evidence="2 3">
    <name type="scientific">Natrarchaeobius chitinivorans</name>
    <dbReference type="NCBI Taxonomy" id="1679083"/>
    <lineage>
        <taxon>Archaea</taxon>
        <taxon>Methanobacteriati</taxon>
        <taxon>Methanobacteriota</taxon>
        <taxon>Stenosarchaea group</taxon>
        <taxon>Halobacteria</taxon>
        <taxon>Halobacteriales</taxon>
        <taxon>Natrialbaceae</taxon>
        <taxon>Natrarchaeobius</taxon>
    </lineage>
</organism>
<dbReference type="AlphaFoldDB" id="A0A3N6MUS1"/>
<protein>
    <submittedName>
        <fullName evidence="2">Uncharacterized protein</fullName>
    </submittedName>
</protein>
<dbReference type="Proteomes" id="UP000281431">
    <property type="component" value="Unassembled WGS sequence"/>
</dbReference>
<name>A0A3N6MUS1_NATCH</name>
<keyword evidence="3" id="KW-1185">Reference proteome</keyword>
<dbReference type="OrthoDB" id="257177at2157"/>
<sequence length="71" mass="7781">MVDGGTDRLMVECAACGSVYAAREREDGDPRPIGKPQGCECGGTDFVRLSDDAILENDEDEPLERGDEYER</sequence>
<accession>A0A3N6MUS1</accession>
<reference evidence="2 3" key="1">
    <citation type="submission" date="2018-10" db="EMBL/GenBank/DDBJ databases">
        <title>Natrarchaeobius chitinivorans gen. nov., sp. nov., and Natrarchaeobius haloalkaliphilus sp. nov., alkaliphilic, chitin-utilizing haloarchaea from hypersaline alkaline lakes.</title>
        <authorList>
            <person name="Sorokin D.Y."/>
            <person name="Elcheninov A.G."/>
            <person name="Kostrikina N.A."/>
            <person name="Bale N.J."/>
            <person name="Sinninghe Damste J.S."/>
            <person name="Khijniak T.V."/>
            <person name="Kublanov I.V."/>
            <person name="Toshchakov S.V."/>
        </authorList>
    </citation>
    <scope>NUCLEOTIDE SEQUENCE [LARGE SCALE GENOMIC DNA]</scope>
    <source>
        <strain evidence="2 3">AArcht7</strain>
    </source>
</reference>
<comment type="caution">
    <text evidence="2">The sequence shown here is derived from an EMBL/GenBank/DDBJ whole genome shotgun (WGS) entry which is preliminary data.</text>
</comment>
<feature type="region of interest" description="Disordered" evidence="1">
    <location>
        <begin position="52"/>
        <end position="71"/>
    </location>
</feature>
<gene>
    <name evidence="2" type="ORF">EA472_12640</name>
</gene>